<evidence type="ECO:0000256" key="1">
    <source>
        <dbReference type="SAM" id="MobiDB-lite"/>
    </source>
</evidence>
<keyword evidence="3" id="KW-1185">Reference proteome</keyword>
<evidence type="ECO:0000313" key="3">
    <source>
        <dbReference type="Proteomes" id="UP000688137"/>
    </source>
</evidence>
<name>A0A8S1QF85_PARPR</name>
<comment type="caution">
    <text evidence="2">The sequence shown here is derived from an EMBL/GenBank/DDBJ whole genome shotgun (WGS) entry which is preliminary data.</text>
</comment>
<feature type="compositionally biased region" description="Polar residues" evidence="1">
    <location>
        <begin position="21"/>
        <end position="34"/>
    </location>
</feature>
<gene>
    <name evidence="2" type="ORF">PPRIM_AZ9-3.1.T1550054</name>
</gene>
<dbReference type="AlphaFoldDB" id="A0A8S1QF85"/>
<feature type="region of interest" description="Disordered" evidence="1">
    <location>
        <begin position="21"/>
        <end position="41"/>
    </location>
</feature>
<accession>A0A8S1QF85</accession>
<protein>
    <submittedName>
        <fullName evidence="2">Uncharacterized protein</fullName>
    </submittedName>
</protein>
<proteinExistence type="predicted"/>
<organism evidence="2 3">
    <name type="scientific">Paramecium primaurelia</name>
    <dbReference type="NCBI Taxonomy" id="5886"/>
    <lineage>
        <taxon>Eukaryota</taxon>
        <taxon>Sar</taxon>
        <taxon>Alveolata</taxon>
        <taxon>Ciliophora</taxon>
        <taxon>Intramacronucleata</taxon>
        <taxon>Oligohymenophorea</taxon>
        <taxon>Peniculida</taxon>
        <taxon>Parameciidae</taxon>
        <taxon>Paramecium</taxon>
    </lineage>
</organism>
<evidence type="ECO:0000313" key="2">
    <source>
        <dbReference type="EMBL" id="CAD8113427.1"/>
    </source>
</evidence>
<dbReference type="EMBL" id="CAJJDM010000160">
    <property type="protein sequence ID" value="CAD8113427.1"/>
    <property type="molecule type" value="Genomic_DNA"/>
</dbReference>
<reference evidence="2" key="1">
    <citation type="submission" date="2021-01" db="EMBL/GenBank/DDBJ databases">
        <authorList>
            <consortium name="Genoscope - CEA"/>
            <person name="William W."/>
        </authorList>
    </citation>
    <scope>NUCLEOTIDE SEQUENCE</scope>
</reference>
<dbReference type="OMA" id="HTQNDDM"/>
<dbReference type="Proteomes" id="UP000688137">
    <property type="component" value="Unassembled WGS sequence"/>
</dbReference>
<sequence length="196" mass="22493">MQSSVQKSQIIKRSTFLNQSQAFTTASRTSSAFKDSSDKKELRRYPTEWVEQIDNKSDNKFHHTILNKSKEDHNPNLASPSKIFGIQDGNNPSRFHTQNDDMLTSFRRKNQSLGNLGSWQFLSPSTQSNTKDNSKTIAHSFSKRLDQAVPLSELLEISRQLDCSQPEEIKQLSRGYVNELFSLSQRIDRALRNISR</sequence>